<keyword evidence="2" id="KW-0698">rRNA processing</keyword>
<evidence type="ECO:0000256" key="1">
    <source>
        <dbReference type="ARBA" id="ARBA00022490"/>
    </source>
</evidence>
<feature type="domain" description="THUMP" evidence="8">
    <location>
        <begin position="42"/>
        <end position="153"/>
    </location>
</feature>
<keyword evidence="5" id="KW-0949">S-adenosyl-L-methionine</keyword>
<dbReference type="EMBL" id="SRYE01000004">
    <property type="protein sequence ID" value="TGY61824.1"/>
    <property type="molecule type" value="Genomic_DNA"/>
</dbReference>
<proteinExistence type="predicted"/>
<dbReference type="InterPro" id="IPR017244">
    <property type="entry name" value="23SrRNA_methyltr_KL"/>
</dbReference>
<reference evidence="9 10" key="1">
    <citation type="submission" date="2019-04" db="EMBL/GenBank/DDBJ databases">
        <title>Microbes associate with the intestines of laboratory mice.</title>
        <authorList>
            <person name="Navarre W."/>
            <person name="Wong E."/>
            <person name="Huang K."/>
            <person name="Tropini C."/>
            <person name="Ng K."/>
            <person name="Yu B."/>
        </authorList>
    </citation>
    <scope>NUCLEOTIDE SEQUENCE [LARGE SCALE GENOMIC DNA]</scope>
    <source>
        <strain evidence="9 10">NM07_P-09</strain>
    </source>
</reference>
<dbReference type="Proteomes" id="UP000310263">
    <property type="component" value="Unassembled WGS sequence"/>
</dbReference>
<dbReference type="AlphaFoldDB" id="A0A4S2F3N4"/>
<evidence type="ECO:0000313" key="9">
    <source>
        <dbReference type="EMBL" id="TGY61824.1"/>
    </source>
</evidence>
<dbReference type="InterPro" id="IPR054170">
    <property type="entry name" value="RlmL_1st"/>
</dbReference>
<evidence type="ECO:0000256" key="2">
    <source>
        <dbReference type="ARBA" id="ARBA00022552"/>
    </source>
</evidence>
<keyword evidence="10" id="KW-1185">Reference proteome</keyword>
<dbReference type="PANTHER" id="PTHR47313">
    <property type="entry name" value="RIBOSOMAL RNA LARGE SUBUNIT METHYLTRANSFERASE K/L"/>
    <property type="match status" value="1"/>
</dbReference>
<dbReference type="Gene3D" id="3.30.2130.30">
    <property type="match status" value="1"/>
</dbReference>
<dbReference type="Gene3D" id="3.40.50.150">
    <property type="entry name" value="Vaccinia Virus protein VP39"/>
    <property type="match status" value="2"/>
</dbReference>
<dbReference type="PROSITE" id="PS51165">
    <property type="entry name" value="THUMP"/>
    <property type="match status" value="1"/>
</dbReference>
<dbReference type="OrthoDB" id="9809404at2"/>
<dbReference type="SUPFAM" id="SSF53335">
    <property type="entry name" value="S-adenosyl-L-methionine-dependent methyltransferases"/>
    <property type="match status" value="1"/>
</dbReference>
<dbReference type="NCBIfam" id="NF008748">
    <property type="entry name" value="PRK11783.1"/>
    <property type="match status" value="1"/>
</dbReference>
<evidence type="ECO:0000256" key="7">
    <source>
        <dbReference type="SAM" id="MobiDB-lite"/>
    </source>
</evidence>
<dbReference type="GO" id="GO:0052915">
    <property type="term" value="F:23S rRNA (guanine(2445)-N(2))-methyltransferase activity"/>
    <property type="evidence" value="ECO:0007669"/>
    <property type="project" value="UniProtKB-EC"/>
</dbReference>
<dbReference type="EC" id="2.1.1.264" evidence="9"/>
<dbReference type="GO" id="GO:0005737">
    <property type="term" value="C:cytoplasm"/>
    <property type="evidence" value="ECO:0007669"/>
    <property type="project" value="InterPro"/>
</dbReference>
<dbReference type="Pfam" id="PF02926">
    <property type="entry name" value="THUMP"/>
    <property type="match status" value="1"/>
</dbReference>
<dbReference type="CDD" id="cd02440">
    <property type="entry name" value="AdoMet_MTases"/>
    <property type="match status" value="1"/>
</dbReference>
<dbReference type="Pfam" id="PF01170">
    <property type="entry name" value="UPF0020"/>
    <property type="match status" value="1"/>
</dbReference>
<evidence type="ECO:0000259" key="8">
    <source>
        <dbReference type="PROSITE" id="PS51165"/>
    </source>
</evidence>
<evidence type="ECO:0000256" key="6">
    <source>
        <dbReference type="PROSITE-ProRule" id="PRU00529"/>
    </source>
</evidence>
<dbReference type="RefSeq" id="WP_136012956.1">
    <property type="nucleotide sequence ID" value="NZ_SRYE01000004.1"/>
</dbReference>
<name>A0A4S2F3N4_9ACTN</name>
<gene>
    <name evidence="9" type="primary">rlmKL</name>
    <name evidence="9" type="ORF">E5334_07435</name>
</gene>
<keyword evidence="3 9" id="KW-0489">Methyltransferase</keyword>
<dbReference type="Pfam" id="PF22020">
    <property type="entry name" value="RlmL_1st"/>
    <property type="match status" value="1"/>
</dbReference>
<dbReference type="InterPro" id="IPR004114">
    <property type="entry name" value="THUMP_dom"/>
</dbReference>
<dbReference type="GO" id="GO:0003723">
    <property type="term" value="F:RNA binding"/>
    <property type="evidence" value="ECO:0007669"/>
    <property type="project" value="UniProtKB-UniRule"/>
</dbReference>
<sequence length="859" mass="94590">MRFYATCPTGLEHLLASELESLGASRVRPLMGQVSFEGPLRDAYTACMWSRMASTIVAVIEQAPISGPEDLYQVASAIPWEEHLAPSSTFAVFSTGESAGLDNTRYVSQRVKDAIVDRMLAARGVRPNVDTQRPDLRIRVRLREGHLSVGIDLSGAALFQRGYERAERRATIPALRADYAAAMLWTSGWQHMVSEDIAPSLAVAFAGNGSLVAEAAQIALDRAPGLLRVTWGFTHWLKHATRTWTLVCKEAEHRADQGKDRPLILCATDSREGYATAVRSILRAAGIDREPEFFSVKEAMHLGERLSENRLAVADLSWLHADEAPREAEAFSCLASLFSGLPEICPASCLTRDAALDALLGTEPQETLEVKLGKGDATLRAYDNVALEPAATVTLSGGDQIPVLVPTTDQFAARLEKVAKARKSWALEEDVTCYRVYDQDLPDYNVALDLFQGAPQTPGRWLVVQEYAAPKEIDTEKVRRRLIDVLTVAPRVVGVRGRDVALRVRQHSKGGSQYAAPEDITRSIRSQELLAKSKAPGARVRKPKLRRVAGAPLAPGAKLVEEGGLLFEINLVDRLDCGLFLDHRLVRAEIREMAKAMQGSKRFLNLFAYTGTGTVYAADGGAGYTTTVDLSYTYLDWAQRNMERNGFVGENHEYIKADVLRWVDEQRRTKNRWDLIYCDPPTFSNSSSMGSRTFDVQADHAELLIGISRLLTRDGVCLFSCNLRNFTPDVEALSRAGVEIQDATQGTIPQDFERNAKIHHVYLVRRTPISEEKLAELKARRAKEAAARGRTTPSHSGRGRRGNGATQGKRPYGKDSSSRQPRGQRLHGAPGPRRGGRPTGSGPQGQNRKGQGRQGGNRH</sequence>
<evidence type="ECO:0000313" key="10">
    <source>
        <dbReference type="Proteomes" id="UP000310263"/>
    </source>
</evidence>
<comment type="caution">
    <text evidence="9">The sequence shown here is derived from an EMBL/GenBank/DDBJ whole genome shotgun (WGS) entry which is preliminary data.</text>
</comment>
<keyword evidence="4 9" id="KW-0808">Transferase</keyword>
<feature type="region of interest" description="Disordered" evidence="7">
    <location>
        <begin position="778"/>
        <end position="859"/>
    </location>
</feature>
<dbReference type="SMART" id="SM00981">
    <property type="entry name" value="THUMP"/>
    <property type="match status" value="1"/>
</dbReference>
<dbReference type="InterPro" id="IPR029063">
    <property type="entry name" value="SAM-dependent_MTases_sf"/>
</dbReference>
<dbReference type="GO" id="GO:0070043">
    <property type="term" value="F:rRNA (guanine-N7-)-methyltransferase activity"/>
    <property type="evidence" value="ECO:0007669"/>
    <property type="project" value="TreeGrafter"/>
</dbReference>
<accession>A0A4S2F3N4</accession>
<dbReference type="InterPro" id="IPR019614">
    <property type="entry name" value="SAM-dep_methyl-trfase"/>
</dbReference>
<dbReference type="Pfam" id="PF10672">
    <property type="entry name" value="Methyltrans_SAM"/>
    <property type="match status" value="1"/>
</dbReference>
<evidence type="ECO:0000256" key="3">
    <source>
        <dbReference type="ARBA" id="ARBA00022603"/>
    </source>
</evidence>
<keyword evidence="6" id="KW-0694">RNA-binding</keyword>
<dbReference type="PIRSF" id="PIRSF037618">
    <property type="entry name" value="RNA_Mtase_bacteria_prd"/>
    <property type="match status" value="1"/>
</dbReference>
<dbReference type="CDD" id="cd11715">
    <property type="entry name" value="THUMP_AdoMetMT"/>
    <property type="match status" value="1"/>
</dbReference>
<keyword evidence="1" id="KW-0963">Cytoplasm</keyword>
<dbReference type="EC" id="2.1.1.173" evidence="9"/>
<evidence type="ECO:0000256" key="5">
    <source>
        <dbReference type="ARBA" id="ARBA00022691"/>
    </source>
</evidence>
<dbReference type="InterPro" id="IPR000241">
    <property type="entry name" value="RlmKL-like_Mtase"/>
</dbReference>
<dbReference type="PANTHER" id="PTHR47313:SF1">
    <property type="entry name" value="RIBOSOMAL RNA LARGE SUBUNIT METHYLTRANSFERASE K_L"/>
    <property type="match status" value="1"/>
</dbReference>
<evidence type="ECO:0000256" key="4">
    <source>
        <dbReference type="ARBA" id="ARBA00022679"/>
    </source>
</evidence>
<organism evidence="9 10">
    <name type="scientific">Muricaecibacterium torontonense</name>
    <dbReference type="NCBI Taxonomy" id="3032871"/>
    <lineage>
        <taxon>Bacteria</taxon>
        <taxon>Bacillati</taxon>
        <taxon>Actinomycetota</taxon>
        <taxon>Coriobacteriia</taxon>
        <taxon>Coriobacteriales</taxon>
        <taxon>Atopobiaceae</taxon>
        <taxon>Muricaecibacterium</taxon>
    </lineage>
</organism>
<feature type="compositionally biased region" description="Basic and acidic residues" evidence="7">
    <location>
        <begin position="778"/>
        <end position="787"/>
    </location>
</feature>
<protein>
    <submittedName>
        <fullName evidence="9">Bifunctional 23S rRNA (Guanine(2069)-N(7))-methyltransferase RlmK/23S rRNA (Guanine(2445)-N(2))-methyltransferase RlmL</fullName>
        <ecNumber evidence="9">2.1.1.173</ecNumber>
        <ecNumber evidence="9">2.1.1.264</ecNumber>
    </submittedName>
</protein>
<dbReference type="Gene3D" id="3.30.750.80">
    <property type="entry name" value="RNA methyltransferase domain (HRMD) like"/>
    <property type="match status" value="1"/>
</dbReference>